<protein>
    <submittedName>
        <fullName evidence="1">Uncharacterized protein</fullName>
    </submittedName>
</protein>
<organism evidence="1 2">
    <name type="scientific">Paenibacillus endophyticus</name>
    <dbReference type="NCBI Taxonomy" id="1294268"/>
    <lineage>
        <taxon>Bacteria</taxon>
        <taxon>Bacillati</taxon>
        <taxon>Bacillota</taxon>
        <taxon>Bacilli</taxon>
        <taxon>Bacillales</taxon>
        <taxon>Paenibacillaceae</taxon>
        <taxon>Paenibacillus</taxon>
    </lineage>
</organism>
<dbReference type="EMBL" id="JACHXW010000014">
    <property type="protein sequence ID" value="MBB3154127.1"/>
    <property type="molecule type" value="Genomic_DNA"/>
</dbReference>
<name>A0A7W5CAF2_9BACL</name>
<gene>
    <name evidence="1" type="ORF">FHS16_004203</name>
</gene>
<keyword evidence="2" id="KW-1185">Reference proteome</keyword>
<reference evidence="1 2" key="1">
    <citation type="submission" date="2020-08" db="EMBL/GenBank/DDBJ databases">
        <title>Genomic Encyclopedia of Type Strains, Phase III (KMG-III): the genomes of soil and plant-associated and newly described type strains.</title>
        <authorList>
            <person name="Whitman W."/>
        </authorList>
    </citation>
    <scope>NUCLEOTIDE SEQUENCE [LARGE SCALE GENOMIC DNA]</scope>
    <source>
        <strain evidence="1 2">CECT 8234</strain>
    </source>
</reference>
<dbReference type="AlphaFoldDB" id="A0A7W5CAF2"/>
<evidence type="ECO:0000313" key="1">
    <source>
        <dbReference type="EMBL" id="MBB3154127.1"/>
    </source>
</evidence>
<sequence>MISGIALATLLIVLIVVASSERTEAILQDMR</sequence>
<evidence type="ECO:0000313" key="2">
    <source>
        <dbReference type="Proteomes" id="UP000518605"/>
    </source>
</evidence>
<accession>A0A7W5CAF2</accession>
<proteinExistence type="predicted"/>
<dbReference type="Proteomes" id="UP000518605">
    <property type="component" value="Unassembled WGS sequence"/>
</dbReference>
<comment type="caution">
    <text evidence="1">The sequence shown here is derived from an EMBL/GenBank/DDBJ whole genome shotgun (WGS) entry which is preliminary data.</text>
</comment>